<sequence>MLRCDFEYKAANFQLAIQLDMQHQLIGIVGASGSGKTTLLKNIVGLLQPTQGHIHFNDSIMVDTQQHIVIPMHQRKIALIFQQALLFPHMSVAQNLRYAEKFIPFYDRKFQFTQVIELLELKPLIQRKSHQLSGGEAQRVSIARALLSSPNLLLLDEPLTGLDQRLKQQILPFLKMLKQETTLPMIYVTHHIEELEYLDAHVLTLEQGSLI</sequence>
<evidence type="ECO:0000256" key="1">
    <source>
        <dbReference type="ARBA" id="ARBA00022741"/>
    </source>
</evidence>
<organism evidence="4 5">
    <name type="scientific">Acinetobacter junii SH205</name>
    <dbReference type="NCBI Taxonomy" id="575587"/>
    <lineage>
        <taxon>Bacteria</taxon>
        <taxon>Pseudomonadati</taxon>
        <taxon>Pseudomonadota</taxon>
        <taxon>Gammaproteobacteria</taxon>
        <taxon>Moraxellales</taxon>
        <taxon>Moraxellaceae</taxon>
        <taxon>Acinetobacter</taxon>
    </lineage>
</organism>
<evidence type="ECO:0000256" key="2">
    <source>
        <dbReference type="ARBA" id="ARBA00022840"/>
    </source>
</evidence>
<keyword evidence="1" id="KW-0547">Nucleotide-binding</keyword>
<dbReference type="SUPFAM" id="SSF52540">
    <property type="entry name" value="P-loop containing nucleoside triphosphate hydrolases"/>
    <property type="match status" value="1"/>
</dbReference>
<proteinExistence type="predicted"/>
<dbReference type="Proteomes" id="UP000018442">
    <property type="component" value="Unassembled WGS sequence"/>
</dbReference>
<evidence type="ECO:0000313" key="4">
    <source>
        <dbReference type="EMBL" id="EEY91680.1"/>
    </source>
</evidence>
<dbReference type="GO" id="GO:0016887">
    <property type="term" value="F:ATP hydrolysis activity"/>
    <property type="evidence" value="ECO:0007669"/>
    <property type="project" value="InterPro"/>
</dbReference>
<dbReference type="PROSITE" id="PS50893">
    <property type="entry name" value="ABC_TRANSPORTER_2"/>
    <property type="match status" value="1"/>
</dbReference>
<reference evidence="5" key="1">
    <citation type="journal article" date="2012" name="PLoS ONE">
        <title>The success of Acinetobacter species; genetic, metabolic and virulence attributes.</title>
        <authorList>
            <person name="Peleg A.Y."/>
            <person name="de Breij A."/>
            <person name="Adams M.D."/>
            <person name="Cerqueira G.M."/>
            <person name="Mocali S."/>
            <person name="Galardini M."/>
            <person name="Nibbering P.H."/>
            <person name="Earl A.M."/>
            <person name="Ward D.V."/>
            <person name="Paterson D.L."/>
            <person name="Seifert H."/>
            <person name="Dijkshoorn L."/>
        </authorList>
    </citation>
    <scope>NUCLEOTIDE SEQUENCE [LARGE SCALE GENOMIC DNA]</scope>
    <source>
        <strain evidence="5">SH205</strain>
    </source>
</reference>
<dbReference type="PANTHER" id="PTHR43514">
    <property type="entry name" value="ABC TRANSPORTER I FAMILY MEMBER 10"/>
    <property type="match status" value="1"/>
</dbReference>
<evidence type="ECO:0000259" key="3">
    <source>
        <dbReference type="PROSITE" id="PS50893"/>
    </source>
</evidence>
<feature type="domain" description="ABC transporter" evidence="3">
    <location>
        <begin position="1"/>
        <end position="211"/>
    </location>
</feature>
<name>D0SR65_ACIJU</name>
<dbReference type="AlphaFoldDB" id="D0SR65"/>
<dbReference type="InterPro" id="IPR027417">
    <property type="entry name" value="P-loop_NTPase"/>
</dbReference>
<protein>
    <submittedName>
        <fullName evidence="4">ABC transporter, ATP-binding protein</fullName>
    </submittedName>
</protein>
<accession>D0SR65</accession>
<dbReference type="SMART" id="SM00382">
    <property type="entry name" value="AAA"/>
    <property type="match status" value="1"/>
</dbReference>
<dbReference type="PROSITE" id="PS00211">
    <property type="entry name" value="ABC_TRANSPORTER_1"/>
    <property type="match status" value="1"/>
</dbReference>
<gene>
    <name evidence="4" type="ORF">HMPREF0026_02975</name>
</gene>
<dbReference type="InterPro" id="IPR017871">
    <property type="entry name" value="ABC_transporter-like_CS"/>
</dbReference>
<dbReference type="InterPro" id="IPR003439">
    <property type="entry name" value="ABC_transporter-like_ATP-bd"/>
</dbReference>
<evidence type="ECO:0000313" key="5">
    <source>
        <dbReference type="Proteomes" id="UP000018442"/>
    </source>
</evidence>
<dbReference type="RefSeq" id="WP_005403909.1">
    <property type="nucleotide sequence ID" value="NZ_GG705016.1"/>
</dbReference>
<dbReference type="Gene3D" id="3.40.50.300">
    <property type="entry name" value="P-loop containing nucleotide triphosphate hydrolases"/>
    <property type="match status" value="1"/>
</dbReference>
<dbReference type="InterPro" id="IPR050334">
    <property type="entry name" value="Molybdenum_import_ModC"/>
</dbReference>
<keyword evidence="2 4" id="KW-0067">ATP-binding</keyword>
<dbReference type="InterPro" id="IPR003593">
    <property type="entry name" value="AAA+_ATPase"/>
</dbReference>
<dbReference type="PANTHER" id="PTHR43514:SF4">
    <property type="entry name" value="ABC TRANSPORTER I FAMILY MEMBER 10"/>
    <property type="match status" value="1"/>
</dbReference>
<dbReference type="HOGENOM" id="CLU_000604_1_22_6"/>
<dbReference type="GO" id="GO:0005524">
    <property type="term" value="F:ATP binding"/>
    <property type="evidence" value="ECO:0007669"/>
    <property type="project" value="UniProtKB-KW"/>
</dbReference>
<dbReference type="Pfam" id="PF00005">
    <property type="entry name" value="ABC_tran"/>
    <property type="match status" value="1"/>
</dbReference>
<dbReference type="EMBL" id="GG705016">
    <property type="protein sequence ID" value="EEY91680.1"/>
    <property type="molecule type" value="Genomic_DNA"/>
</dbReference>